<keyword evidence="5 7" id="KW-0472">Membrane</keyword>
<dbReference type="KEGG" id="mane:DP065_02580"/>
<evidence type="ECO:0000313" key="8">
    <source>
        <dbReference type="EMBL" id="AWX69617.1"/>
    </source>
</evidence>
<sequence length="219" mass="25508">MLFDTRKTDNNEGFQPEVDNSIKEAKATKGEKALYIFLSIITLGIYFFATHFPKKNELLRRMNEIQEASSLIQAAQKKRRAILLKMMDSLEGYAKHEKETLEQVTKYRSKISEANADKDLNEFNNNLAEATRAINVQIERYPELKADTMYLQFSSEIVMQEEEIYATIRNYNYKATSFNREIYTFYTVIVAEKLGIYNQPLFKATKEEMADVDTSRLSK</sequence>
<dbReference type="Proteomes" id="UP000250218">
    <property type="component" value="Chromosome"/>
</dbReference>
<organism evidence="8 9">
    <name type="scientific">[Mycoplasma] anseris</name>
    <dbReference type="NCBI Taxonomy" id="92400"/>
    <lineage>
        <taxon>Bacteria</taxon>
        <taxon>Bacillati</taxon>
        <taxon>Mycoplasmatota</taxon>
        <taxon>Mycoplasmoidales</taxon>
        <taxon>Metamycoplasmataceae</taxon>
        <taxon>Metamycoplasma</taxon>
    </lineage>
</organism>
<evidence type="ECO:0000313" key="9">
    <source>
        <dbReference type="Proteomes" id="UP000250218"/>
    </source>
</evidence>
<dbReference type="RefSeq" id="WP_033178598.1">
    <property type="nucleotide sequence ID" value="NZ_CP030140.1"/>
</dbReference>
<dbReference type="InterPro" id="IPR023353">
    <property type="entry name" value="LemA-like_dom_sf"/>
</dbReference>
<gene>
    <name evidence="8" type="ORF">DP065_02580</name>
</gene>
<reference evidence="9" key="1">
    <citation type="submission" date="2018-06" db="EMBL/GenBank/DDBJ databases">
        <title>Complete genome sequences of Mycoplasma anatis, M. anseris and M. cloacale type strains.</title>
        <authorList>
            <person name="Grozner D."/>
            <person name="Forro B."/>
            <person name="Sulyok K.M."/>
            <person name="Marton S."/>
            <person name="Kreizinger Z."/>
            <person name="Banyai K."/>
            <person name="Gyuranecz M."/>
        </authorList>
    </citation>
    <scope>NUCLEOTIDE SEQUENCE [LARGE SCALE GENOMIC DNA]</scope>
    <source>
        <strain evidence="9">ATCC 49234</strain>
    </source>
</reference>
<evidence type="ECO:0000256" key="1">
    <source>
        <dbReference type="ARBA" id="ARBA00004167"/>
    </source>
</evidence>
<feature type="transmembrane region" description="Helical" evidence="7">
    <location>
        <begin position="33"/>
        <end position="52"/>
    </location>
</feature>
<dbReference type="InterPro" id="IPR007156">
    <property type="entry name" value="MamQ_LemA"/>
</dbReference>
<protein>
    <submittedName>
        <fullName evidence="8">LemA family protein</fullName>
    </submittedName>
</protein>
<dbReference type="PANTHER" id="PTHR34478">
    <property type="entry name" value="PROTEIN LEMA"/>
    <property type="match status" value="1"/>
</dbReference>
<dbReference type="SUPFAM" id="SSF140478">
    <property type="entry name" value="LemA-like"/>
    <property type="match status" value="1"/>
</dbReference>
<dbReference type="Gene3D" id="1.20.1440.20">
    <property type="entry name" value="LemA-like domain"/>
    <property type="match status" value="1"/>
</dbReference>
<comment type="subcellular location">
    <subcellularLocation>
        <location evidence="1">Membrane</location>
        <topology evidence="1">Single-pass membrane protein</topology>
    </subcellularLocation>
</comment>
<evidence type="ECO:0000256" key="4">
    <source>
        <dbReference type="ARBA" id="ARBA00022989"/>
    </source>
</evidence>
<comment type="similarity">
    <text evidence="2">Belongs to the LemA family.</text>
</comment>
<evidence type="ECO:0000256" key="3">
    <source>
        <dbReference type="ARBA" id="ARBA00022692"/>
    </source>
</evidence>
<evidence type="ECO:0000256" key="7">
    <source>
        <dbReference type="SAM" id="Phobius"/>
    </source>
</evidence>
<feature type="coiled-coil region" evidence="6">
    <location>
        <begin position="113"/>
        <end position="140"/>
    </location>
</feature>
<dbReference type="AlphaFoldDB" id="A0A2Z4NDL5"/>
<dbReference type="PANTHER" id="PTHR34478:SF1">
    <property type="entry name" value="PROTEIN LEMA"/>
    <property type="match status" value="1"/>
</dbReference>
<keyword evidence="4 7" id="KW-1133">Transmembrane helix</keyword>
<keyword evidence="3 7" id="KW-0812">Transmembrane</keyword>
<keyword evidence="9" id="KW-1185">Reference proteome</keyword>
<evidence type="ECO:0000256" key="2">
    <source>
        <dbReference type="ARBA" id="ARBA00008854"/>
    </source>
</evidence>
<evidence type="ECO:0000256" key="6">
    <source>
        <dbReference type="SAM" id="Coils"/>
    </source>
</evidence>
<dbReference type="EMBL" id="CP030140">
    <property type="protein sequence ID" value="AWX69617.1"/>
    <property type="molecule type" value="Genomic_DNA"/>
</dbReference>
<dbReference type="Pfam" id="PF04011">
    <property type="entry name" value="LemA"/>
    <property type="match status" value="1"/>
</dbReference>
<keyword evidence="6" id="KW-0175">Coiled coil</keyword>
<name>A0A2Z4NDL5_9BACT</name>
<dbReference type="GO" id="GO:0016020">
    <property type="term" value="C:membrane"/>
    <property type="evidence" value="ECO:0007669"/>
    <property type="project" value="UniProtKB-SubCell"/>
</dbReference>
<accession>A0A2Z4NDL5</accession>
<evidence type="ECO:0000256" key="5">
    <source>
        <dbReference type="ARBA" id="ARBA00023136"/>
    </source>
</evidence>
<proteinExistence type="inferred from homology"/>